<accession>A0AAV7WDR8</accession>
<name>A0AAV7WDR8_PLEWA</name>
<evidence type="ECO:0000313" key="1">
    <source>
        <dbReference type="EMBL" id="KAJ1210752.1"/>
    </source>
</evidence>
<dbReference type="AlphaFoldDB" id="A0AAV7WDR8"/>
<dbReference type="Proteomes" id="UP001066276">
    <property type="component" value="Chromosome 1_2"/>
</dbReference>
<organism evidence="1 2">
    <name type="scientific">Pleurodeles waltl</name>
    <name type="common">Iberian ribbed newt</name>
    <dbReference type="NCBI Taxonomy" id="8319"/>
    <lineage>
        <taxon>Eukaryota</taxon>
        <taxon>Metazoa</taxon>
        <taxon>Chordata</taxon>
        <taxon>Craniata</taxon>
        <taxon>Vertebrata</taxon>
        <taxon>Euteleostomi</taxon>
        <taxon>Amphibia</taxon>
        <taxon>Batrachia</taxon>
        <taxon>Caudata</taxon>
        <taxon>Salamandroidea</taxon>
        <taxon>Salamandridae</taxon>
        <taxon>Pleurodelinae</taxon>
        <taxon>Pleurodeles</taxon>
    </lineage>
</organism>
<gene>
    <name evidence="1" type="ORF">NDU88_006114</name>
</gene>
<sequence length="81" mass="8506">MSVLGGLRQGDEAQGKVPEKCQRSHAVPWVLLLLLQHCKGSARQSEVKSALGAAEAAAPGVAVEPGRRGRWLFSSAPPAAY</sequence>
<keyword evidence="2" id="KW-1185">Reference proteome</keyword>
<evidence type="ECO:0000313" key="2">
    <source>
        <dbReference type="Proteomes" id="UP001066276"/>
    </source>
</evidence>
<comment type="caution">
    <text evidence="1">The sequence shown here is derived from an EMBL/GenBank/DDBJ whole genome shotgun (WGS) entry which is preliminary data.</text>
</comment>
<proteinExistence type="predicted"/>
<protein>
    <submittedName>
        <fullName evidence="1">Uncharacterized protein</fullName>
    </submittedName>
</protein>
<dbReference type="EMBL" id="JANPWB010000002">
    <property type="protein sequence ID" value="KAJ1210752.1"/>
    <property type="molecule type" value="Genomic_DNA"/>
</dbReference>
<reference evidence="1" key="1">
    <citation type="journal article" date="2022" name="bioRxiv">
        <title>Sequencing and chromosome-scale assembly of the giantPleurodeles waltlgenome.</title>
        <authorList>
            <person name="Brown T."/>
            <person name="Elewa A."/>
            <person name="Iarovenko S."/>
            <person name="Subramanian E."/>
            <person name="Araus A.J."/>
            <person name="Petzold A."/>
            <person name="Susuki M."/>
            <person name="Suzuki K.-i.T."/>
            <person name="Hayashi T."/>
            <person name="Toyoda A."/>
            <person name="Oliveira C."/>
            <person name="Osipova E."/>
            <person name="Leigh N.D."/>
            <person name="Simon A."/>
            <person name="Yun M.H."/>
        </authorList>
    </citation>
    <scope>NUCLEOTIDE SEQUENCE</scope>
    <source>
        <strain evidence="1">20211129_DDA</strain>
        <tissue evidence="1">Liver</tissue>
    </source>
</reference>